<accession>A0ACC1NZY2</accession>
<sequence>MAFRPIQPFPVPPRDEDDGDNSRPGPSRASNVRVACVSKKRECVYRGEEGQSREDMYRARVEALEQRLHELEANTNPPKPTGLGVELSIPSDSVVQRAIDGFFSCSGKLFHVFSQAQVALLSDSLCNAESDDEDRKADIGSLMAVAAVGSQYTNAAIEDKIQETFFAIAKFHLDAVLTHRPLDAIKVCTLLCMYNVFGKATVSLAYADSVWADYRKAWRTLIFLSTFQSYTSFIIIMHAILDKLNSNAIPSSCWDEMENARLCLETLAYCGAADPVASRFHQKATTIYNLILAHIENATEAYANSGRDTDTEQNTPSDGNSTEDGPSSKAPQDRIPADGEDPRAPSVPCRNSIEELSVDLLVLLCQPFGDFSCRDDTKESLTATRRSDPSRSEHPVMLEGMVWDFENSVPFQWRPEMLGLSGAETRLFGEGELAFLPGFFFSCFVAAADRSRLDALPTADFADQISASAVSSPIQQTRLSRDQDNRNSHGRVRLHRRSAARRNESLDKHSKDHHIKNKRGETVKFRNPHPSHVFPPLSVFVPAILTMFTRSDTPKPKLEDKLVPVVKPQFLPTRTASSQLRATWLGHACYYVEYPSGLRVLFDPVFEDCCAPVNFLGFKRYTERPCDIADIPFVDAVVISHSHYDHLSYPSVQEVKKHHPEAHFFVGLRLKKWFNSSGVDKVTEMDWWDEAEVTFTPKTAQETDTKLEPIKATISCLPSQHSSGRTGLDRDHTLWASWGIKSAEKTVWFGGDTGYRSVPKVAEGIDDWGPELQHLPVCPQFRQIGEHLGSVDLGLIPIGAYHPRHIFSHMHANPFDSVEIFRDTNCKRAMGIHWGTWILTPEHPLEPPRLLKEALKRRGLPETGVFDDELCSRVDDATILSIASDYDLQKPEDRVAVREVLLAISENVEAEEATGFNPSGFGGSASVDIPLCDDAGAEATSVDEGDFKSNDGLTSTTESSRPRSLLSDSSPMKPARDMPGIIHVSVLDSLTDEEKERRLAAMFISLKPIDIKLTLQKTKGDADLAMDELLNLQWLEQTGQRPKGVDGFYVSDDDVPKAKKKGRRKMKATTKAATPRSTNTPTSSEESNGKETADTINIDFIASRFALPPSEAKAIYERENSTAMSDYG</sequence>
<dbReference type="EMBL" id="JAPDGR010001191">
    <property type="protein sequence ID" value="KAJ2984960.1"/>
    <property type="molecule type" value="Genomic_DNA"/>
</dbReference>
<proteinExistence type="predicted"/>
<keyword evidence="2" id="KW-1185">Reference proteome</keyword>
<dbReference type="Proteomes" id="UP001143856">
    <property type="component" value="Unassembled WGS sequence"/>
</dbReference>
<comment type="caution">
    <text evidence="1">The sequence shown here is derived from an EMBL/GenBank/DDBJ whole genome shotgun (WGS) entry which is preliminary data.</text>
</comment>
<evidence type="ECO:0000313" key="2">
    <source>
        <dbReference type="Proteomes" id="UP001143856"/>
    </source>
</evidence>
<organism evidence="1 2">
    <name type="scientific">Xylaria curta</name>
    <dbReference type="NCBI Taxonomy" id="42375"/>
    <lineage>
        <taxon>Eukaryota</taxon>
        <taxon>Fungi</taxon>
        <taxon>Dikarya</taxon>
        <taxon>Ascomycota</taxon>
        <taxon>Pezizomycotina</taxon>
        <taxon>Sordariomycetes</taxon>
        <taxon>Xylariomycetidae</taxon>
        <taxon>Xylariales</taxon>
        <taxon>Xylariaceae</taxon>
        <taxon>Xylaria</taxon>
    </lineage>
</organism>
<evidence type="ECO:0000313" key="1">
    <source>
        <dbReference type="EMBL" id="KAJ2984960.1"/>
    </source>
</evidence>
<reference evidence="1" key="1">
    <citation type="submission" date="2022-10" db="EMBL/GenBank/DDBJ databases">
        <title>Genome Sequence of Xylaria curta.</title>
        <authorList>
            <person name="Buettner E."/>
        </authorList>
    </citation>
    <scope>NUCLEOTIDE SEQUENCE</scope>
    <source>
        <strain evidence="1">Babe10</strain>
    </source>
</reference>
<gene>
    <name evidence="1" type="ORF">NUW58_g5791</name>
</gene>
<name>A0ACC1NZY2_9PEZI</name>
<protein>
    <submittedName>
        <fullName evidence="1">Uncharacterized protein</fullName>
    </submittedName>
</protein>